<dbReference type="Gene3D" id="3.10.450.50">
    <property type="match status" value="1"/>
</dbReference>
<comment type="caution">
    <text evidence="9">The sequence shown here is derived from an EMBL/GenBank/DDBJ whole genome shotgun (WGS) entry which is preliminary data.</text>
</comment>
<keyword evidence="10" id="KW-1185">Reference proteome</keyword>
<protein>
    <submittedName>
        <fullName evidence="9">Sigma-70 family RNA polymerase sigma factor</fullName>
    </submittedName>
</protein>
<evidence type="ECO:0000256" key="2">
    <source>
        <dbReference type="ARBA" id="ARBA00011344"/>
    </source>
</evidence>
<dbReference type="PANTHER" id="PTHR30173:SF43">
    <property type="entry name" value="ECF RNA POLYMERASE SIGMA FACTOR SIGI-RELATED"/>
    <property type="match status" value="1"/>
</dbReference>
<dbReference type="RefSeq" id="WP_182633121.1">
    <property type="nucleotide sequence ID" value="NZ_JAALDM010000227.1"/>
</dbReference>
<comment type="similarity">
    <text evidence="1">Belongs to the sigma-70 factor family. ECF subfamily.</text>
</comment>
<dbReference type="EMBL" id="JBHMDY010000008">
    <property type="protein sequence ID" value="MFB9260866.1"/>
    <property type="molecule type" value="Genomic_DNA"/>
</dbReference>
<dbReference type="InterPro" id="IPR052704">
    <property type="entry name" value="ECF_Sigma-70_Domain"/>
</dbReference>
<comment type="subunit">
    <text evidence="2">Interacts transiently with the RNA polymerase catalytic core formed by RpoA, RpoB, RpoC and RpoZ (2 alpha, 1 beta, 1 beta' and 1 omega subunit) to form the RNA polymerase holoenzyme that can initiate transcription.</text>
</comment>
<evidence type="ECO:0000259" key="8">
    <source>
        <dbReference type="Pfam" id="PF08281"/>
    </source>
</evidence>
<dbReference type="InterPro" id="IPR013324">
    <property type="entry name" value="RNA_pol_sigma_r3/r4-like"/>
</dbReference>
<dbReference type="InterPro" id="IPR036388">
    <property type="entry name" value="WH-like_DNA-bd_sf"/>
</dbReference>
<dbReference type="InterPro" id="IPR032710">
    <property type="entry name" value="NTF2-like_dom_sf"/>
</dbReference>
<dbReference type="InterPro" id="IPR013325">
    <property type="entry name" value="RNA_pol_sigma_r2"/>
</dbReference>
<dbReference type="InterPro" id="IPR014284">
    <property type="entry name" value="RNA_pol_sigma-70_dom"/>
</dbReference>
<dbReference type="InterPro" id="IPR007627">
    <property type="entry name" value="RNA_pol_sigma70_r2"/>
</dbReference>
<dbReference type="Gene3D" id="1.10.1740.10">
    <property type="match status" value="1"/>
</dbReference>
<evidence type="ECO:0000256" key="4">
    <source>
        <dbReference type="ARBA" id="ARBA00023082"/>
    </source>
</evidence>
<accession>A0ABV5JT02</accession>
<gene>
    <name evidence="9" type="ORF">ACFFVD_13755</name>
</gene>
<dbReference type="Pfam" id="PF08281">
    <property type="entry name" value="Sigma70_r4_2"/>
    <property type="match status" value="1"/>
</dbReference>
<evidence type="ECO:0000313" key="10">
    <source>
        <dbReference type="Proteomes" id="UP001589700"/>
    </source>
</evidence>
<reference evidence="9 10" key="1">
    <citation type="submission" date="2024-09" db="EMBL/GenBank/DDBJ databases">
        <authorList>
            <person name="Sun Q."/>
            <person name="Mori K."/>
        </authorList>
    </citation>
    <scope>NUCLEOTIDE SEQUENCE [LARGE SCALE GENOMIC DNA]</scope>
    <source>
        <strain evidence="9 10">CCM 7659</strain>
    </source>
</reference>
<evidence type="ECO:0000256" key="6">
    <source>
        <dbReference type="ARBA" id="ARBA00023163"/>
    </source>
</evidence>
<dbReference type="Proteomes" id="UP001589700">
    <property type="component" value="Unassembled WGS sequence"/>
</dbReference>
<dbReference type="Gene3D" id="1.10.10.10">
    <property type="entry name" value="Winged helix-like DNA-binding domain superfamily/Winged helix DNA-binding domain"/>
    <property type="match status" value="1"/>
</dbReference>
<dbReference type="SUPFAM" id="SSF54427">
    <property type="entry name" value="NTF2-like"/>
    <property type="match status" value="1"/>
</dbReference>
<keyword evidence="6" id="KW-0804">Transcription</keyword>
<organism evidence="9 10">
    <name type="scientific">Dietzia aerolata</name>
    <dbReference type="NCBI Taxonomy" id="595984"/>
    <lineage>
        <taxon>Bacteria</taxon>
        <taxon>Bacillati</taxon>
        <taxon>Actinomycetota</taxon>
        <taxon>Actinomycetes</taxon>
        <taxon>Mycobacteriales</taxon>
        <taxon>Dietziaceae</taxon>
        <taxon>Dietzia</taxon>
    </lineage>
</organism>
<keyword evidence="4" id="KW-0731">Sigma factor</keyword>
<sequence>MDRDRVLEFFTADRPRLVRLAARILADPAEAEDIVQQAWLRLDRADVSAIDSPGAWLTTVVTRLCLDRLKARVPVPVADDTGAVRPAVSPVDPVDDVVLVDSVGAALHVVVDRLSPTERVAFVLHDSFGVEFAAISEILDCTPAAARKLASRARARVGGGLSPGRDATDGVEGAADAAVVDAFLAAARNGEFARLVSLLAPDVVVVGDPVAVGIGTPERIEGRDAVAEFFNGAAAAALPVFVDDRPGAAWFDRGAARVAFDFLVEDGVVSRIDFRAEERVLHGVRRRRRTCPVTSDAPGSSEE</sequence>
<evidence type="ECO:0000256" key="5">
    <source>
        <dbReference type="ARBA" id="ARBA00023125"/>
    </source>
</evidence>
<name>A0ABV5JT02_9ACTN</name>
<dbReference type="InterPro" id="IPR013249">
    <property type="entry name" value="RNA_pol_sigma70_r4_t2"/>
</dbReference>
<feature type="domain" description="RNA polymerase sigma-70 region 2" evidence="7">
    <location>
        <begin position="10"/>
        <end position="71"/>
    </location>
</feature>
<dbReference type="NCBIfam" id="TIGR02937">
    <property type="entry name" value="sigma70-ECF"/>
    <property type="match status" value="1"/>
</dbReference>
<keyword evidence="5" id="KW-0238">DNA-binding</keyword>
<dbReference type="PANTHER" id="PTHR30173">
    <property type="entry name" value="SIGMA 19 FACTOR"/>
    <property type="match status" value="1"/>
</dbReference>
<dbReference type="SUPFAM" id="SSF88946">
    <property type="entry name" value="Sigma2 domain of RNA polymerase sigma factors"/>
    <property type="match status" value="1"/>
</dbReference>
<dbReference type="Pfam" id="PF04542">
    <property type="entry name" value="Sigma70_r2"/>
    <property type="match status" value="1"/>
</dbReference>
<feature type="domain" description="RNA polymerase sigma factor 70 region 4 type 2" evidence="8">
    <location>
        <begin position="106"/>
        <end position="156"/>
    </location>
</feature>
<evidence type="ECO:0000259" key="7">
    <source>
        <dbReference type="Pfam" id="PF04542"/>
    </source>
</evidence>
<keyword evidence="3" id="KW-0805">Transcription regulation</keyword>
<evidence type="ECO:0000256" key="3">
    <source>
        <dbReference type="ARBA" id="ARBA00023015"/>
    </source>
</evidence>
<dbReference type="SUPFAM" id="SSF88659">
    <property type="entry name" value="Sigma3 and sigma4 domains of RNA polymerase sigma factors"/>
    <property type="match status" value="1"/>
</dbReference>
<proteinExistence type="inferred from homology"/>
<evidence type="ECO:0000256" key="1">
    <source>
        <dbReference type="ARBA" id="ARBA00010641"/>
    </source>
</evidence>
<evidence type="ECO:0000313" key="9">
    <source>
        <dbReference type="EMBL" id="MFB9260866.1"/>
    </source>
</evidence>